<feature type="non-terminal residue" evidence="1">
    <location>
        <position position="13"/>
    </location>
</feature>
<dbReference type="Proteomes" id="UP000759131">
    <property type="component" value="Unassembled WGS sequence"/>
</dbReference>
<organism evidence="1">
    <name type="scientific">Medioppia subpectinata</name>
    <dbReference type="NCBI Taxonomy" id="1979941"/>
    <lineage>
        <taxon>Eukaryota</taxon>
        <taxon>Metazoa</taxon>
        <taxon>Ecdysozoa</taxon>
        <taxon>Arthropoda</taxon>
        <taxon>Chelicerata</taxon>
        <taxon>Arachnida</taxon>
        <taxon>Acari</taxon>
        <taxon>Acariformes</taxon>
        <taxon>Sarcoptiformes</taxon>
        <taxon>Oribatida</taxon>
        <taxon>Brachypylina</taxon>
        <taxon>Oppioidea</taxon>
        <taxon>Oppiidae</taxon>
        <taxon>Medioppia</taxon>
    </lineage>
</organism>
<evidence type="ECO:0000313" key="1">
    <source>
        <dbReference type="EMBL" id="CAD7643621.1"/>
    </source>
</evidence>
<accession>A0A7R9LL02</accession>
<gene>
    <name evidence="1" type="ORF">OSB1V03_LOCUS19681</name>
</gene>
<sequence>MCVKIEFCQNRIL</sequence>
<keyword evidence="2" id="KW-1185">Reference proteome</keyword>
<proteinExistence type="predicted"/>
<dbReference type="EMBL" id="CAJPIZ010029598">
    <property type="protein sequence ID" value="CAG2119734.1"/>
    <property type="molecule type" value="Genomic_DNA"/>
</dbReference>
<dbReference type="EMBL" id="OC884173">
    <property type="protein sequence ID" value="CAD7643621.1"/>
    <property type="molecule type" value="Genomic_DNA"/>
</dbReference>
<protein>
    <submittedName>
        <fullName evidence="1">Uncharacterized protein</fullName>
    </submittedName>
</protein>
<name>A0A7R9LL02_9ACAR</name>
<evidence type="ECO:0000313" key="2">
    <source>
        <dbReference type="Proteomes" id="UP000759131"/>
    </source>
</evidence>
<reference evidence="1" key="1">
    <citation type="submission" date="2020-11" db="EMBL/GenBank/DDBJ databases">
        <authorList>
            <person name="Tran Van P."/>
        </authorList>
    </citation>
    <scope>NUCLEOTIDE SEQUENCE</scope>
</reference>